<dbReference type="Gene3D" id="3.90.550.10">
    <property type="entry name" value="Spore Coat Polysaccharide Biosynthesis Protein SpsA, Chain A"/>
    <property type="match status" value="1"/>
</dbReference>
<dbReference type="Pfam" id="PF00535">
    <property type="entry name" value="Glycos_transf_2"/>
    <property type="match status" value="1"/>
</dbReference>
<dbReference type="RefSeq" id="WP_125015657.1">
    <property type="nucleotide sequence ID" value="NZ_QWEZ01000001.1"/>
</dbReference>
<feature type="domain" description="Glycosyltransferase 2-like" evidence="1">
    <location>
        <begin position="25"/>
        <end position="144"/>
    </location>
</feature>
<keyword evidence="2" id="KW-0808">Transferase</keyword>
<evidence type="ECO:0000313" key="2">
    <source>
        <dbReference type="EMBL" id="RRJ85233.1"/>
    </source>
</evidence>
<keyword evidence="3" id="KW-1185">Reference proteome</keyword>
<proteinExistence type="predicted"/>
<dbReference type="InterPro" id="IPR029044">
    <property type="entry name" value="Nucleotide-diphossugar_trans"/>
</dbReference>
<sequence length="268" mass="29425">MDAQVTYPDPLPESQERTFAGEVAVVIPAFHEARTIASLVTRALAYVDLVIVVDDGSRDRTAELAREAGARVLLHERRMGKAAALRSGFGYALGLGAEAVISLDGDGQHNPDEIPRLLRLTRYYPGALLMGARLKDSELAPRARKRANQVADFWISWAAGTPLLDTQCGFRLYPRPLLERFARGQELGSGFVFESAILIEAVRAGFGVVALPIHSLYQPDARPSHFRPVWDITLITLMVSIKLLQRGLMPLGLWRSLTRVAAVGSTLE</sequence>
<comment type="caution">
    <text evidence="2">The sequence shown here is derived from an EMBL/GenBank/DDBJ whole genome shotgun (WGS) entry which is preliminary data.</text>
</comment>
<dbReference type="InterPro" id="IPR050256">
    <property type="entry name" value="Glycosyltransferase_2"/>
</dbReference>
<accession>A0A3P3VX04</accession>
<dbReference type="EMBL" id="QWEZ01000001">
    <property type="protein sequence ID" value="RRJ85233.1"/>
    <property type="molecule type" value="Genomic_DNA"/>
</dbReference>
<dbReference type="InterPro" id="IPR001173">
    <property type="entry name" value="Glyco_trans_2-like"/>
</dbReference>
<evidence type="ECO:0000313" key="3">
    <source>
        <dbReference type="Proteomes" id="UP000280792"/>
    </source>
</evidence>
<dbReference type="PANTHER" id="PTHR48090">
    <property type="entry name" value="UNDECAPRENYL-PHOSPHATE 4-DEOXY-4-FORMAMIDO-L-ARABINOSE TRANSFERASE-RELATED"/>
    <property type="match status" value="1"/>
</dbReference>
<reference evidence="2 3" key="2">
    <citation type="submission" date="2018-12" db="EMBL/GenBank/DDBJ databases">
        <title>Simiduia agarivorans gen. nov., sp. nov., a marine, agarolytic bacterium isolated from shallow coastal water from Keelung, Taiwan.</title>
        <authorList>
            <person name="Shieh W.Y."/>
        </authorList>
    </citation>
    <scope>NUCLEOTIDE SEQUENCE [LARGE SCALE GENOMIC DNA]</scope>
    <source>
        <strain evidence="2 3">GTF-13</strain>
    </source>
</reference>
<dbReference type="Proteomes" id="UP000280792">
    <property type="component" value="Unassembled WGS sequence"/>
</dbReference>
<dbReference type="GO" id="GO:0016740">
    <property type="term" value="F:transferase activity"/>
    <property type="evidence" value="ECO:0007669"/>
    <property type="project" value="UniProtKB-KW"/>
</dbReference>
<name>A0A3P3VX04_9GAMM</name>
<protein>
    <submittedName>
        <fullName evidence="2">Glycosyltransferase family 2 protein</fullName>
    </submittedName>
</protein>
<dbReference type="SUPFAM" id="SSF53448">
    <property type="entry name" value="Nucleotide-diphospho-sugar transferases"/>
    <property type="match status" value="1"/>
</dbReference>
<dbReference type="CDD" id="cd04179">
    <property type="entry name" value="DPM_DPG-synthase_like"/>
    <property type="match status" value="1"/>
</dbReference>
<evidence type="ECO:0000259" key="1">
    <source>
        <dbReference type="Pfam" id="PF00535"/>
    </source>
</evidence>
<gene>
    <name evidence="2" type="ORF">D0544_09240</name>
</gene>
<dbReference type="AlphaFoldDB" id="A0A3P3VX04"/>
<organism evidence="2 3">
    <name type="scientific">Aestuariirhabdus litorea</name>
    <dbReference type="NCBI Taxonomy" id="2528527"/>
    <lineage>
        <taxon>Bacteria</taxon>
        <taxon>Pseudomonadati</taxon>
        <taxon>Pseudomonadota</taxon>
        <taxon>Gammaproteobacteria</taxon>
        <taxon>Oceanospirillales</taxon>
        <taxon>Aestuariirhabdaceae</taxon>
        <taxon>Aestuariirhabdus</taxon>
    </lineage>
</organism>
<reference evidence="2 3" key="1">
    <citation type="submission" date="2018-08" db="EMBL/GenBank/DDBJ databases">
        <authorList>
            <person name="Khan S.A."/>
        </authorList>
    </citation>
    <scope>NUCLEOTIDE SEQUENCE [LARGE SCALE GENOMIC DNA]</scope>
    <source>
        <strain evidence="2 3">GTF-13</strain>
    </source>
</reference>